<dbReference type="Proteomes" id="UP000257109">
    <property type="component" value="Unassembled WGS sequence"/>
</dbReference>
<feature type="region of interest" description="Disordered" evidence="1">
    <location>
        <begin position="73"/>
        <end position="92"/>
    </location>
</feature>
<dbReference type="AlphaFoldDB" id="A0A371EYA7"/>
<feature type="region of interest" description="Disordered" evidence="1">
    <location>
        <begin position="1"/>
        <end position="49"/>
    </location>
</feature>
<feature type="compositionally biased region" description="Polar residues" evidence="1">
    <location>
        <begin position="1"/>
        <end position="27"/>
    </location>
</feature>
<keyword evidence="3" id="KW-1185">Reference proteome</keyword>
<protein>
    <submittedName>
        <fullName evidence="2">Uncharacterized protein</fullName>
    </submittedName>
</protein>
<gene>
    <name evidence="2" type="ORF">CR513_49663</name>
</gene>
<accession>A0A371EYA7</accession>
<organism evidence="2 3">
    <name type="scientific">Mucuna pruriens</name>
    <name type="common">Velvet bean</name>
    <name type="synonym">Dolichos pruriens</name>
    <dbReference type="NCBI Taxonomy" id="157652"/>
    <lineage>
        <taxon>Eukaryota</taxon>
        <taxon>Viridiplantae</taxon>
        <taxon>Streptophyta</taxon>
        <taxon>Embryophyta</taxon>
        <taxon>Tracheophyta</taxon>
        <taxon>Spermatophyta</taxon>
        <taxon>Magnoliopsida</taxon>
        <taxon>eudicotyledons</taxon>
        <taxon>Gunneridae</taxon>
        <taxon>Pentapetalae</taxon>
        <taxon>rosids</taxon>
        <taxon>fabids</taxon>
        <taxon>Fabales</taxon>
        <taxon>Fabaceae</taxon>
        <taxon>Papilionoideae</taxon>
        <taxon>50 kb inversion clade</taxon>
        <taxon>NPAAA clade</taxon>
        <taxon>indigoferoid/millettioid clade</taxon>
        <taxon>Phaseoleae</taxon>
        <taxon>Mucuna</taxon>
    </lineage>
</organism>
<dbReference type="EMBL" id="QJKJ01011486">
    <property type="protein sequence ID" value="RDX71040.1"/>
    <property type="molecule type" value="Genomic_DNA"/>
</dbReference>
<feature type="non-terminal residue" evidence="2">
    <location>
        <position position="92"/>
    </location>
</feature>
<proteinExistence type="predicted"/>
<evidence type="ECO:0000313" key="2">
    <source>
        <dbReference type="EMBL" id="RDX71040.1"/>
    </source>
</evidence>
<reference evidence="2" key="1">
    <citation type="submission" date="2018-05" db="EMBL/GenBank/DDBJ databases">
        <title>Draft genome of Mucuna pruriens seed.</title>
        <authorList>
            <person name="Nnadi N.E."/>
            <person name="Vos R."/>
            <person name="Hasami M.H."/>
            <person name="Devisetty U.K."/>
            <person name="Aguiy J.C."/>
        </authorList>
    </citation>
    <scope>NUCLEOTIDE SEQUENCE [LARGE SCALE GENOMIC DNA]</scope>
    <source>
        <strain evidence="2">JCA_2017</strain>
    </source>
</reference>
<comment type="caution">
    <text evidence="2">The sequence shown here is derived from an EMBL/GenBank/DDBJ whole genome shotgun (WGS) entry which is preliminary data.</text>
</comment>
<sequence>MDCSVSRTRSQTSKATCSRPTGAQQRSKPWKWREGQGPRRTRGQDSRLPAVAAMTTRSLMSPAQSYGDEGATAWAGGVNIPQGPRVKSWAAE</sequence>
<name>A0A371EYA7_MUCPR</name>
<evidence type="ECO:0000313" key="3">
    <source>
        <dbReference type="Proteomes" id="UP000257109"/>
    </source>
</evidence>
<evidence type="ECO:0000256" key="1">
    <source>
        <dbReference type="SAM" id="MobiDB-lite"/>
    </source>
</evidence>
<feature type="compositionally biased region" description="Basic and acidic residues" evidence="1">
    <location>
        <begin position="31"/>
        <end position="45"/>
    </location>
</feature>
<feature type="non-terminal residue" evidence="2">
    <location>
        <position position="1"/>
    </location>
</feature>